<dbReference type="EMBL" id="JBBXMP010000206">
    <property type="protein sequence ID" value="KAL0059792.1"/>
    <property type="molecule type" value="Genomic_DNA"/>
</dbReference>
<evidence type="ECO:0000313" key="1">
    <source>
        <dbReference type="EMBL" id="KAL0059792.1"/>
    </source>
</evidence>
<dbReference type="Proteomes" id="UP001437256">
    <property type="component" value="Unassembled WGS sequence"/>
</dbReference>
<proteinExistence type="predicted"/>
<evidence type="ECO:0000313" key="2">
    <source>
        <dbReference type="Proteomes" id="UP001437256"/>
    </source>
</evidence>
<gene>
    <name evidence="1" type="ORF">AAF712_013433</name>
</gene>
<evidence type="ECO:0008006" key="3">
    <source>
        <dbReference type="Google" id="ProtNLM"/>
    </source>
</evidence>
<accession>A0ABR2ZDP6</accession>
<organism evidence="1 2">
    <name type="scientific">Marasmius tenuissimus</name>
    <dbReference type="NCBI Taxonomy" id="585030"/>
    <lineage>
        <taxon>Eukaryota</taxon>
        <taxon>Fungi</taxon>
        <taxon>Dikarya</taxon>
        <taxon>Basidiomycota</taxon>
        <taxon>Agaricomycotina</taxon>
        <taxon>Agaricomycetes</taxon>
        <taxon>Agaricomycetidae</taxon>
        <taxon>Agaricales</taxon>
        <taxon>Marasmiineae</taxon>
        <taxon>Marasmiaceae</taxon>
        <taxon>Marasmius</taxon>
    </lineage>
</organism>
<comment type="caution">
    <text evidence="1">The sequence shown here is derived from an EMBL/GenBank/DDBJ whole genome shotgun (WGS) entry which is preliminary data.</text>
</comment>
<protein>
    <recommendedName>
        <fullName evidence="3">HMG domain-containing protein</fullName>
    </recommendedName>
</protein>
<sequence length="447" mass="51335">MHVEENLDHIQEMMEFIQSYDFEVEKEQWPKEAWDAFNKPLEERIDLSDPKVRLSIQYYLILSHASEETYSQFQQLYNSTHCDAPLLSYDQVCQQLHSMTGIYSLRVDKCKKNCLAYVGPWGKLSTCSKCGEERYDNKGKSCSQFTVIPLGPQLQAQYRHPKSTAKLRYRHQETQRILREGKRDWSDILHGLDYLKLVESGQIDKNTMVLLFSEDTAQLYRDKESSTRFGGLNTAQHDSFLLLTLAHIAACQRRGIKVWDCLWNRVIEKHPFLLFALADTVAMTDMSKSVGHHQRNGCQLLCNMPGRHKPGVGTYYPAMLWPEGDLPRVPAASAHPDIHVDTVTAPTVEEYEVHLQRVLEAPNMTQYKKSVLPRALPCPKLFPADLMHLYYNINQLLLQLWRGTIDYIGGDDPADWPFAILQDEDDFAAFGLAVERAGCFIATCIKN</sequence>
<name>A0ABR2ZDP6_9AGAR</name>
<reference evidence="1 2" key="1">
    <citation type="submission" date="2024-05" db="EMBL/GenBank/DDBJ databases">
        <title>A draft genome resource for the thread blight pathogen Marasmius tenuissimus strain MS-2.</title>
        <authorList>
            <person name="Yulfo-Soto G.E."/>
            <person name="Baruah I.K."/>
            <person name="Amoako-Attah I."/>
            <person name="Bukari Y."/>
            <person name="Meinhardt L.W."/>
            <person name="Bailey B.A."/>
            <person name="Cohen S.P."/>
        </authorList>
    </citation>
    <scope>NUCLEOTIDE SEQUENCE [LARGE SCALE GENOMIC DNA]</scope>
    <source>
        <strain evidence="1 2">MS-2</strain>
    </source>
</reference>
<keyword evidence="2" id="KW-1185">Reference proteome</keyword>